<evidence type="ECO:0000313" key="7">
    <source>
        <dbReference type="Proteomes" id="UP000186917"/>
    </source>
</evidence>
<dbReference type="SUPFAM" id="SSF55874">
    <property type="entry name" value="ATPase domain of HSP90 chaperone/DNA topoisomerase II/histidine kinase"/>
    <property type="match status" value="1"/>
</dbReference>
<dbReference type="SMART" id="SM00387">
    <property type="entry name" value="HATPase_c"/>
    <property type="match status" value="1"/>
</dbReference>
<organism evidence="6 7">
    <name type="scientific">Filimonas lacunae</name>
    <dbReference type="NCBI Taxonomy" id="477680"/>
    <lineage>
        <taxon>Bacteria</taxon>
        <taxon>Pseudomonadati</taxon>
        <taxon>Bacteroidota</taxon>
        <taxon>Chitinophagia</taxon>
        <taxon>Chitinophagales</taxon>
        <taxon>Chitinophagaceae</taxon>
        <taxon>Filimonas</taxon>
    </lineage>
</organism>
<dbReference type="CDD" id="cd00075">
    <property type="entry name" value="HATPase"/>
    <property type="match status" value="1"/>
</dbReference>
<keyword evidence="4" id="KW-0472">Membrane</keyword>
<dbReference type="STRING" id="477680.SAMN05421788_103361"/>
<evidence type="ECO:0000256" key="3">
    <source>
        <dbReference type="ARBA" id="ARBA00022553"/>
    </source>
</evidence>
<protein>
    <recommendedName>
        <fullName evidence="2">histidine kinase</fullName>
        <ecNumber evidence="2">2.7.13.3</ecNumber>
    </recommendedName>
</protein>
<sequence length="295" mass="33338">MNILTILYSTGINIFYILGSCVFAVAVVNLMILLTYVKRAKRREEELEEKILLRTEELITVINELNLSQKTLQQQADFQKKMIAAIVHGIKSPLKYLALTGRQLYNRNDLSGKVREVANGVYTSSQHLYVFTDNLLQYVKVYLRESKPVPAYFFLHALVQEKLAVFQDIATEKKSVLNNHIHPNMQLFADERLLSIIIHNLVDNAVKFTSGGAITISAFMENDLTYIAVQDTGIGINDEMVEQLYYGEEISSGLGITIVRQLLELINGKLEIRSREGEGTVAIISLPIQNMVSVR</sequence>
<keyword evidence="6" id="KW-0418">Kinase</keyword>
<evidence type="ECO:0000256" key="2">
    <source>
        <dbReference type="ARBA" id="ARBA00012438"/>
    </source>
</evidence>
<dbReference type="PANTHER" id="PTHR43547:SF2">
    <property type="entry name" value="HYBRID SIGNAL TRANSDUCTION HISTIDINE KINASE C"/>
    <property type="match status" value="1"/>
</dbReference>
<evidence type="ECO:0000256" key="1">
    <source>
        <dbReference type="ARBA" id="ARBA00000085"/>
    </source>
</evidence>
<name>A0A173MKU2_9BACT</name>
<dbReference type="SUPFAM" id="SSF47384">
    <property type="entry name" value="Homodimeric domain of signal transducing histidine kinase"/>
    <property type="match status" value="1"/>
</dbReference>
<keyword evidence="4" id="KW-0812">Transmembrane</keyword>
<dbReference type="AlphaFoldDB" id="A0A173MKU2"/>
<reference evidence="7" key="1">
    <citation type="submission" date="2017-01" db="EMBL/GenBank/DDBJ databases">
        <authorList>
            <person name="Varghese N."/>
            <person name="Submissions S."/>
        </authorList>
    </citation>
    <scope>NUCLEOTIDE SEQUENCE [LARGE SCALE GENOMIC DNA]</scope>
    <source>
        <strain evidence="7">DSM 21054</strain>
    </source>
</reference>
<dbReference type="PANTHER" id="PTHR43547">
    <property type="entry name" value="TWO-COMPONENT HISTIDINE KINASE"/>
    <property type="match status" value="1"/>
</dbReference>
<keyword evidence="7" id="KW-1185">Reference proteome</keyword>
<gene>
    <name evidence="6" type="ORF">SAMN05421788_103361</name>
</gene>
<dbReference type="InterPro" id="IPR004358">
    <property type="entry name" value="Sig_transdc_His_kin-like_C"/>
</dbReference>
<dbReference type="Proteomes" id="UP000186917">
    <property type="component" value="Unassembled WGS sequence"/>
</dbReference>
<dbReference type="PROSITE" id="PS50109">
    <property type="entry name" value="HIS_KIN"/>
    <property type="match status" value="1"/>
</dbReference>
<keyword evidence="6" id="KW-0808">Transferase</keyword>
<feature type="domain" description="Histidine kinase" evidence="5">
    <location>
        <begin position="85"/>
        <end position="290"/>
    </location>
</feature>
<keyword evidence="3" id="KW-0597">Phosphoprotein</keyword>
<dbReference type="Gene3D" id="1.10.287.130">
    <property type="match status" value="1"/>
</dbReference>
<feature type="transmembrane region" description="Helical" evidence="4">
    <location>
        <begin position="14"/>
        <end position="37"/>
    </location>
</feature>
<dbReference type="KEGG" id="fln:FLA_4054"/>
<comment type="catalytic activity">
    <reaction evidence="1">
        <text>ATP + protein L-histidine = ADP + protein N-phospho-L-histidine.</text>
        <dbReference type="EC" id="2.7.13.3"/>
    </reaction>
</comment>
<proteinExistence type="predicted"/>
<evidence type="ECO:0000256" key="4">
    <source>
        <dbReference type="SAM" id="Phobius"/>
    </source>
</evidence>
<dbReference type="InterPro" id="IPR036097">
    <property type="entry name" value="HisK_dim/P_sf"/>
</dbReference>
<dbReference type="Gene3D" id="3.30.565.10">
    <property type="entry name" value="Histidine kinase-like ATPase, C-terminal domain"/>
    <property type="match status" value="1"/>
</dbReference>
<dbReference type="InterPro" id="IPR003594">
    <property type="entry name" value="HATPase_dom"/>
</dbReference>
<dbReference type="Pfam" id="PF02518">
    <property type="entry name" value="HATPase_c"/>
    <property type="match status" value="1"/>
</dbReference>
<dbReference type="PRINTS" id="PR00344">
    <property type="entry name" value="BCTRLSENSOR"/>
</dbReference>
<evidence type="ECO:0000259" key="5">
    <source>
        <dbReference type="PROSITE" id="PS50109"/>
    </source>
</evidence>
<dbReference type="OrthoDB" id="8676692at2"/>
<dbReference type="InterPro" id="IPR005467">
    <property type="entry name" value="His_kinase_dom"/>
</dbReference>
<dbReference type="EC" id="2.7.13.3" evidence="2"/>
<dbReference type="EMBL" id="FTOR01000003">
    <property type="protein sequence ID" value="SIT08099.1"/>
    <property type="molecule type" value="Genomic_DNA"/>
</dbReference>
<accession>A0A173MKU2</accession>
<keyword evidence="4" id="KW-1133">Transmembrane helix</keyword>
<dbReference type="GO" id="GO:0000155">
    <property type="term" value="F:phosphorelay sensor kinase activity"/>
    <property type="evidence" value="ECO:0007669"/>
    <property type="project" value="InterPro"/>
</dbReference>
<dbReference type="RefSeq" id="WP_076379182.1">
    <property type="nucleotide sequence ID" value="NZ_AP017422.1"/>
</dbReference>
<dbReference type="InterPro" id="IPR036890">
    <property type="entry name" value="HATPase_C_sf"/>
</dbReference>
<evidence type="ECO:0000313" key="6">
    <source>
        <dbReference type="EMBL" id="SIT08099.1"/>
    </source>
</evidence>